<feature type="compositionally biased region" description="Low complexity" evidence="3">
    <location>
        <begin position="289"/>
        <end position="301"/>
    </location>
</feature>
<dbReference type="AlphaFoldDB" id="A0A2N5SNV6"/>
<dbReference type="GO" id="GO:0005634">
    <property type="term" value="C:nucleus"/>
    <property type="evidence" value="ECO:0007669"/>
    <property type="project" value="UniProtKB-SubCell"/>
</dbReference>
<sequence length="1245" mass="136452">SPTRVTVIHWASLAFRTQEGLLSIARDAPRSTGQCTPHTLFRIVSMSGWWQYALGCLAGGDVLGLTRSVSRAPPVRSPQEPTTANLRERAIHDRQQQITASQEIYRRLLSEVSWAIQSIRQLGELGSGLTPPPSQPPISSEQEARLREFAEKITTGGHSPHDLDLAPLQHPNPPDPSVISLSKHVATVGGVVSRHSDAMDVDVTAQSPNQDQTADQIAATPQVKHPEQSSSNHGHVDTQRSLRQRSTESLLTSHSHPAPNPQPGPSQKSRTESSDLLPPYIKSHFSCQSSSAANPPALAASTNKPPITRASSLPSESSTQPHKPLCFTSHDYASQLPPVPVQILASRLSAAQAVTGTSSKNIKRQAIRSGLWIGPSSSEITKLGIKAQHIGVKSALRRCSPTKSKAPHDNKPKLHNILTTADWKTMIDELQMTRALEVLERLKAEKAWAYSQIKKPRIPPVQKAHWDHLLDEMAWLQVDFRQERRWKIATAHRLAKQVVRWHQADSLGKRGLQVKVYSPEKYNKPGINESFDGDTTSCLAPPHQIAPSSTSRSIHLTRLSSEMTHMELASPSLSTRGSPESFRSVYPLRSPIPAETTAIPIVEKLPPTATPETHHASPQESRKTLQQIKRSRIPIFEMTPDETLIDIKKLMLDGICAKPTGYTIEHVKLQKLFVDLPLFGDLDSRPDKRPDEASPHLGRIARIAPFLEAKPLLVSTLQPSKNCLGRQWRNLGPLSADDLRDSGDHKSDPSHHHNYIFSGRKSKESKESNASAPPTFSVPDPEPSDERTWSSTDEELLKQIASTYEFNWKIVADVFNASLSQSMNVPITPRACYDCWTRLQPSRSIFESNPAASVAPVSATQSNAEIPSVESNQGTHAAKRPAEAALFPNKRITRDDALQEIARRLKERRSCESQRLVPSPRQPRQILLSAHETHAQTMRPYMTPLEMSALKAERDRQAQAQFEMAKRQQQMHQESLLHQARAAAMVAAAAQMPMRNASNKVSPSVNGSLPSRVHSQPTAVSLVPGRQNGPPGVTIHRQASQVPARYATSPPLLNVSSRGTGSPVSHPPTACHQTRQALLENQASSSAPVSSQAPILPQIPNMPQGFQPKTPNSQSPAPDTPNGTTPTPNGLHNNTVSHSLTPIQVAQYLQQQQHLQQLRSPEHRLHQQHQQLLLAQHFQQQGQHPSSPFSHPASSQILGHQSPPHPHQPAPLSNGQSQLSSGAASTANSTPPLAASSSPLPNPPA</sequence>
<feature type="compositionally biased region" description="Polar residues" evidence="3">
    <location>
        <begin position="1071"/>
        <end position="1081"/>
    </location>
</feature>
<evidence type="ECO:0000256" key="2">
    <source>
        <dbReference type="ARBA" id="ARBA00023242"/>
    </source>
</evidence>
<dbReference type="GO" id="GO:0035267">
    <property type="term" value="C:NuA4 histone acetyltransferase complex"/>
    <property type="evidence" value="ECO:0007669"/>
    <property type="project" value="TreeGrafter"/>
</dbReference>
<dbReference type="EMBL" id="PGCJ01000909">
    <property type="protein sequence ID" value="PLW14929.1"/>
    <property type="molecule type" value="Genomic_DNA"/>
</dbReference>
<organism evidence="5 6">
    <name type="scientific">Puccinia coronata f. sp. avenae</name>
    <dbReference type="NCBI Taxonomy" id="200324"/>
    <lineage>
        <taxon>Eukaryota</taxon>
        <taxon>Fungi</taxon>
        <taxon>Dikarya</taxon>
        <taxon>Basidiomycota</taxon>
        <taxon>Pucciniomycotina</taxon>
        <taxon>Pucciniomycetes</taxon>
        <taxon>Pucciniales</taxon>
        <taxon>Pucciniaceae</taxon>
        <taxon>Puccinia</taxon>
    </lineage>
</organism>
<keyword evidence="6" id="KW-1185">Reference proteome</keyword>
<dbReference type="OrthoDB" id="5364245at2759"/>
<feature type="region of interest" description="Disordered" evidence="3">
    <location>
        <begin position="739"/>
        <end position="792"/>
    </location>
</feature>
<feature type="non-terminal residue" evidence="5">
    <location>
        <position position="1"/>
    </location>
</feature>
<feature type="compositionally biased region" description="Low complexity" evidence="3">
    <location>
        <begin position="1177"/>
        <end position="1195"/>
    </location>
</feature>
<keyword evidence="2" id="KW-0539">Nucleus</keyword>
<feature type="compositionally biased region" description="Polar residues" evidence="3">
    <location>
        <begin position="302"/>
        <end position="321"/>
    </location>
</feature>
<evidence type="ECO:0000256" key="3">
    <source>
        <dbReference type="SAM" id="MobiDB-lite"/>
    </source>
</evidence>
<comment type="caution">
    <text evidence="5">The sequence shown here is derived from an EMBL/GenBank/DDBJ whole genome shotgun (WGS) entry which is preliminary data.</text>
</comment>
<feature type="region of interest" description="Disordered" evidence="3">
    <location>
        <begin position="207"/>
        <end position="324"/>
    </location>
</feature>
<accession>A0A2N5SNV6</accession>
<feature type="compositionally biased region" description="Polar residues" evidence="3">
    <location>
        <begin position="1213"/>
        <end position="1222"/>
    </location>
</feature>
<dbReference type="PANTHER" id="PTHR46459">
    <property type="entry name" value="E1A-BINDING PROTEIN P400-RELATED"/>
    <property type="match status" value="1"/>
</dbReference>
<feature type="region of interest" description="Disordered" evidence="3">
    <location>
        <begin position="1049"/>
        <end position="1136"/>
    </location>
</feature>
<feature type="region of interest" description="Disordered" evidence="3">
    <location>
        <begin position="155"/>
        <end position="180"/>
    </location>
</feature>
<feature type="compositionally biased region" description="Polar residues" evidence="3">
    <location>
        <begin position="1054"/>
        <end position="1063"/>
    </location>
</feature>
<dbReference type="STRING" id="200324.A0A2N5SNV6"/>
<feature type="compositionally biased region" description="Low complexity" evidence="3">
    <location>
        <begin position="1223"/>
        <end position="1239"/>
    </location>
</feature>
<feature type="region of interest" description="Disordered" evidence="3">
    <location>
        <begin position="1177"/>
        <end position="1245"/>
    </location>
</feature>
<name>A0A2N5SNV6_9BASI</name>
<feature type="domain" description="HSA" evidence="4">
    <location>
        <begin position="453"/>
        <end position="529"/>
    </location>
</feature>
<feature type="compositionally biased region" description="Low complexity" evidence="3">
    <location>
        <begin position="1082"/>
        <end position="1094"/>
    </location>
</feature>
<reference evidence="5 6" key="1">
    <citation type="submission" date="2017-11" db="EMBL/GenBank/DDBJ databases">
        <title>De novo assembly and phasing of dikaryotic genomes from two isolates of Puccinia coronata f. sp. avenae, the causal agent of oat crown rust.</title>
        <authorList>
            <person name="Miller M.E."/>
            <person name="Zhang Y."/>
            <person name="Omidvar V."/>
            <person name="Sperschneider J."/>
            <person name="Schwessinger B."/>
            <person name="Raley C."/>
            <person name="Palmer J.M."/>
            <person name="Garnica D."/>
            <person name="Upadhyaya N."/>
            <person name="Rathjen J."/>
            <person name="Taylor J.M."/>
            <person name="Park R.F."/>
            <person name="Dodds P.N."/>
            <person name="Hirsch C.D."/>
            <person name="Kianian S.F."/>
            <person name="Figueroa M."/>
        </authorList>
    </citation>
    <scope>NUCLEOTIDE SEQUENCE [LARGE SCALE GENOMIC DNA]</scope>
    <source>
        <strain evidence="5">12NC29</strain>
    </source>
</reference>
<feature type="compositionally biased region" description="Low complexity" evidence="3">
    <location>
        <begin position="1116"/>
        <end position="1135"/>
    </location>
</feature>
<dbReference type="Pfam" id="PF07529">
    <property type="entry name" value="HSA"/>
    <property type="match status" value="1"/>
</dbReference>
<dbReference type="SMART" id="SM00573">
    <property type="entry name" value="HSA"/>
    <property type="match status" value="1"/>
</dbReference>
<evidence type="ECO:0000313" key="6">
    <source>
        <dbReference type="Proteomes" id="UP000235388"/>
    </source>
</evidence>
<evidence type="ECO:0000256" key="1">
    <source>
        <dbReference type="ARBA" id="ARBA00004123"/>
    </source>
</evidence>
<feature type="compositionally biased region" description="Basic and acidic residues" evidence="3">
    <location>
        <begin position="739"/>
        <end position="751"/>
    </location>
</feature>
<dbReference type="Proteomes" id="UP000235388">
    <property type="component" value="Unassembled WGS sequence"/>
</dbReference>
<gene>
    <name evidence="5" type="ORF">PCANC_14766</name>
</gene>
<comment type="subcellular location">
    <subcellularLocation>
        <location evidence="1">Nucleus</location>
    </subcellularLocation>
</comment>
<protein>
    <recommendedName>
        <fullName evidence="4">HSA domain-containing protein</fullName>
    </recommendedName>
</protein>
<dbReference type="PROSITE" id="PS51204">
    <property type="entry name" value="HSA"/>
    <property type="match status" value="1"/>
</dbReference>
<proteinExistence type="predicted"/>
<dbReference type="InterPro" id="IPR014012">
    <property type="entry name" value="HSA_dom"/>
</dbReference>
<dbReference type="PANTHER" id="PTHR46459:SF1">
    <property type="entry name" value="E1A-BINDING PROTEIN P400"/>
    <property type="match status" value="1"/>
</dbReference>
<evidence type="ECO:0000259" key="4">
    <source>
        <dbReference type="PROSITE" id="PS51204"/>
    </source>
</evidence>
<dbReference type="GO" id="GO:0003682">
    <property type="term" value="F:chromatin binding"/>
    <property type="evidence" value="ECO:0007669"/>
    <property type="project" value="TreeGrafter"/>
</dbReference>
<evidence type="ECO:0000313" key="5">
    <source>
        <dbReference type="EMBL" id="PLW14929.1"/>
    </source>
</evidence>
<dbReference type="GO" id="GO:0006281">
    <property type="term" value="P:DNA repair"/>
    <property type="evidence" value="ECO:0007669"/>
    <property type="project" value="TreeGrafter"/>
</dbReference>